<sequence>MELFKIPDFGWRIAPIKSDRIYISLIWWQSGSEGSPMADNSSNFPLFVAQETLCTYPISTIYNSCPRYLYYVLLFVSCATRWRGWLADVFLGTAATYAGTSAIQAFILVASRRRNPSPAFVDIPSVPSNTSLVQYFPSIVTGQAQVSLRPAAQDLDADAVLAIVVTGYLVFLPLQCWSRSLQYKRSKYAVLFLWNLLMLAGSICALVYWPALEKTPPQYMFCNPSFPPFNKTTSDGWQSNFWVSSWNDTVWSIFSNATRFQELESLCFYPCFNTSQVLRQTTSLQGSVAVDELSEASQRGLWNKVSISRGYIYALLSVSVGLNFLLMSFQFIAYPSHIPSLHASVIWTNRKSIYSGLKSDLRQSVAESKEFLHSWSGPFLNRVRHMRKLFSAEHNRLWICPFIDIIYLAAFMLSVVVSPFTIIAFVVWIEWYIHNDGPPQENIQQVGQWSPLVALALVMISGGILRLRYRLASADELDHEIEKTRSQLEKLEQLKRTESAKIPHNVAVSLE</sequence>
<keyword evidence="2" id="KW-0812">Transmembrane</keyword>
<evidence type="ECO:0000256" key="2">
    <source>
        <dbReference type="SAM" id="Phobius"/>
    </source>
</evidence>
<gene>
    <name evidence="3" type="ORF">EYZ11_006398</name>
</gene>
<evidence type="ECO:0000313" key="4">
    <source>
        <dbReference type="Proteomes" id="UP000308092"/>
    </source>
</evidence>
<organism evidence="3 4">
    <name type="scientific">Aspergillus tanneri</name>
    <dbReference type="NCBI Taxonomy" id="1220188"/>
    <lineage>
        <taxon>Eukaryota</taxon>
        <taxon>Fungi</taxon>
        <taxon>Dikarya</taxon>
        <taxon>Ascomycota</taxon>
        <taxon>Pezizomycotina</taxon>
        <taxon>Eurotiomycetes</taxon>
        <taxon>Eurotiomycetidae</taxon>
        <taxon>Eurotiales</taxon>
        <taxon>Aspergillaceae</taxon>
        <taxon>Aspergillus</taxon>
        <taxon>Aspergillus subgen. Circumdati</taxon>
    </lineage>
</organism>
<proteinExistence type="predicted"/>
<feature type="transmembrane region" description="Helical" evidence="2">
    <location>
        <begin position="449"/>
        <end position="467"/>
    </location>
</feature>
<accession>A0A4S3JFJ4</accession>
<comment type="caution">
    <text evidence="3">The sequence shown here is derived from an EMBL/GenBank/DDBJ whole genome shotgun (WGS) entry which is preliminary data.</text>
</comment>
<keyword evidence="2" id="KW-0472">Membrane</keyword>
<dbReference type="VEuPathDB" id="FungiDB:EYZ11_006398"/>
<feature type="transmembrane region" description="Helical" evidence="2">
    <location>
        <begin position="89"/>
        <end position="110"/>
    </location>
</feature>
<feature type="transmembrane region" description="Helical" evidence="2">
    <location>
        <begin position="311"/>
        <end position="334"/>
    </location>
</feature>
<protein>
    <submittedName>
        <fullName evidence="3">Uncharacterized protein</fullName>
    </submittedName>
</protein>
<feature type="transmembrane region" description="Helical" evidence="2">
    <location>
        <begin position="159"/>
        <end position="177"/>
    </location>
</feature>
<keyword evidence="2" id="KW-1133">Transmembrane helix</keyword>
<feature type="transmembrane region" description="Helical" evidence="2">
    <location>
        <begin position="405"/>
        <end position="429"/>
    </location>
</feature>
<dbReference type="Proteomes" id="UP000308092">
    <property type="component" value="Unassembled WGS sequence"/>
</dbReference>
<dbReference type="AlphaFoldDB" id="A0A4S3JFJ4"/>
<dbReference type="EMBL" id="SOSA01000225">
    <property type="protein sequence ID" value="THC94109.1"/>
    <property type="molecule type" value="Genomic_DNA"/>
</dbReference>
<name>A0A4S3JFJ4_9EURO</name>
<feature type="transmembrane region" description="Helical" evidence="2">
    <location>
        <begin position="189"/>
        <end position="211"/>
    </location>
</feature>
<evidence type="ECO:0000313" key="3">
    <source>
        <dbReference type="EMBL" id="THC94109.1"/>
    </source>
</evidence>
<keyword evidence="4" id="KW-1185">Reference proteome</keyword>
<feature type="coiled-coil region" evidence="1">
    <location>
        <begin position="474"/>
        <end position="501"/>
    </location>
</feature>
<evidence type="ECO:0000256" key="1">
    <source>
        <dbReference type="SAM" id="Coils"/>
    </source>
</evidence>
<keyword evidence="1" id="KW-0175">Coiled coil</keyword>
<reference evidence="3 4" key="1">
    <citation type="submission" date="2019-03" db="EMBL/GenBank/DDBJ databases">
        <title>The genome sequence of a newly discovered highly antifungal drug resistant Aspergillus species, Aspergillus tanneri NIH 1004.</title>
        <authorList>
            <person name="Mounaud S."/>
            <person name="Singh I."/>
            <person name="Joardar V."/>
            <person name="Pakala S."/>
            <person name="Pakala S."/>
            <person name="Venepally P."/>
            <person name="Hoover J."/>
            <person name="Nierman W."/>
            <person name="Chung J."/>
            <person name="Losada L."/>
        </authorList>
    </citation>
    <scope>NUCLEOTIDE SEQUENCE [LARGE SCALE GENOMIC DNA]</scope>
    <source>
        <strain evidence="3 4">NIH1004</strain>
    </source>
</reference>